<feature type="non-terminal residue" evidence="1">
    <location>
        <position position="224"/>
    </location>
</feature>
<gene>
    <name evidence="1" type="ORF">BYL167_LOCUS64130</name>
</gene>
<dbReference type="Proteomes" id="UP000681967">
    <property type="component" value="Unassembled WGS sequence"/>
</dbReference>
<name>A0A8S3F3H1_9BILA</name>
<sequence length="224" mass="26176">FKFIVNDYGLETLPKLSAHNKIYDSLLNLIDYQSFSVDDDNDIFSSSTTRGIFQLSSHYSCIPQTPLYYLLHQRVKKHVDNIKETITHELVKRQDNEDDLRSDYYDAPPQVTTANYNNANETEIAQYTFEQYRVKLIVSILNDNVLTGAICQHIVHSYSTDLIRTFCSIAENNFDYDLTQCQQAVDFVSRWLLLIDDKDRQSLEIYPNKDVWHLANVCTSFEYE</sequence>
<accession>A0A8S3F3H1</accession>
<reference evidence="1" key="1">
    <citation type="submission" date="2021-02" db="EMBL/GenBank/DDBJ databases">
        <authorList>
            <person name="Nowell W R."/>
        </authorList>
    </citation>
    <scope>NUCLEOTIDE SEQUENCE</scope>
</reference>
<comment type="caution">
    <text evidence="1">The sequence shown here is derived from an EMBL/GenBank/DDBJ whole genome shotgun (WGS) entry which is preliminary data.</text>
</comment>
<evidence type="ECO:0000313" key="2">
    <source>
        <dbReference type="Proteomes" id="UP000681967"/>
    </source>
</evidence>
<dbReference type="EMBL" id="CAJOBH010238127">
    <property type="protein sequence ID" value="CAF5099145.1"/>
    <property type="molecule type" value="Genomic_DNA"/>
</dbReference>
<proteinExistence type="predicted"/>
<dbReference type="AlphaFoldDB" id="A0A8S3F3H1"/>
<protein>
    <submittedName>
        <fullName evidence="1">Uncharacterized protein</fullName>
    </submittedName>
</protein>
<evidence type="ECO:0000313" key="1">
    <source>
        <dbReference type="EMBL" id="CAF5099145.1"/>
    </source>
</evidence>
<feature type="non-terminal residue" evidence="1">
    <location>
        <position position="1"/>
    </location>
</feature>
<organism evidence="1 2">
    <name type="scientific">Rotaria magnacalcarata</name>
    <dbReference type="NCBI Taxonomy" id="392030"/>
    <lineage>
        <taxon>Eukaryota</taxon>
        <taxon>Metazoa</taxon>
        <taxon>Spiralia</taxon>
        <taxon>Gnathifera</taxon>
        <taxon>Rotifera</taxon>
        <taxon>Eurotatoria</taxon>
        <taxon>Bdelloidea</taxon>
        <taxon>Philodinida</taxon>
        <taxon>Philodinidae</taxon>
        <taxon>Rotaria</taxon>
    </lineage>
</organism>